<dbReference type="EMBL" id="JBCHKQ010000001">
    <property type="protein sequence ID" value="MEM5947598.1"/>
    <property type="molecule type" value="Genomic_DNA"/>
</dbReference>
<reference evidence="1 2" key="1">
    <citation type="submission" date="2024-03" db="EMBL/GenBank/DDBJ databases">
        <title>Ignisphaera cupida sp. nov., a hyperthermophilic hydrolytic archaeon from a hot spring of Kamchatka, and proposal of Ignisphaeraceae fam. nov.</title>
        <authorList>
            <person name="Podosokorskaya O.A."/>
            <person name="Elcheninov A.G."/>
            <person name="Maltseva A.I."/>
            <person name="Zayulina K.S."/>
            <person name="Novikov A."/>
            <person name="Merkel A.Y."/>
        </authorList>
    </citation>
    <scope>NUCLEOTIDE SEQUENCE [LARGE SCALE GENOMIC DNA]</scope>
    <source>
        <strain evidence="1 2">38H-sp</strain>
    </source>
</reference>
<dbReference type="InterPro" id="IPR036412">
    <property type="entry name" value="HAD-like_sf"/>
</dbReference>
<accession>A0ABU9UAB3</accession>
<proteinExistence type="predicted"/>
<comment type="caution">
    <text evidence="1">The sequence shown here is derived from an EMBL/GenBank/DDBJ whole genome shotgun (WGS) entry which is preliminary data.</text>
</comment>
<dbReference type="Gene3D" id="1.10.150.240">
    <property type="entry name" value="Putative phosphatase, domain 2"/>
    <property type="match status" value="1"/>
</dbReference>
<name>A0ABU9UAB3_9SPIR</name>
<dbReference type="Pfam" id="PF13419">
    <property type="entry name" value="HAD_2"/>
    <property type="match status" value="1"/>
</dbReference>
<dbReference type="Proteomes" id="UP001466331">
    <property type="component" value="Unassembled WGS sequence"/>
</dbReference>
<dbReference type="InterPro" id="IPR023198">
    <property type="entry name" value="PGP-like_dom2"/>
</dbReference>
<sequence>MAAYDISSLKKEKDFFIGIDSDGCVFDSMELKHKECFCPEFIYHFSLQTVSRYARQVWDFVNLYSKNRGLNRFLALVKAIDFLSTHPDVQKRSPSLPYLASLRGWVKRETKLGMNTLKTEITQNPDQELKRVYEWSKDVNTAVARMVKGGVPPFPYVKESMKLMTQYADTLVVSQTPFDTLKHEWEEQGIIGYMKAIAGQEVGNKAEQIAVAAKQGYKPTHMLMIGDAPGDLESAKANNVMFFPIIPGQEENSWKELYEEGLMRFFEEKYAGEYQESLIERFNKSLPSVPPWEEV</sequence>
<dbReference type="InterPro" id="IPR023214">
    <property type="entry name" value="HAD_sf"/>
</dbReference>
<protein>
    <submittedName>
        <fullName evidence="1">HAD hydrolase-like protein</fullName>
    </submittedName>
</protein>
<keyword evidence="2" id="KW-1185">Reference proteome</keyword>
<evidence type="ECO:0000313" key="1">
    <source>
        <dbReference type="EMBL" id="MEM5947598.1"/>
    </source>
</evidence>
<gene>
    <name evidence="1" type="ORF">WKV44_03475</name>
</gene>
<evidence type="ECO:0000313" key="2">
    <source>
        <dbReference type="Proteomes" id="UP001466331"/>
    </source>
</evidence>
<organism evidence="1 2">
    <name type="scientific">Rarispira pelagica</name>
    <dbReference type="NCBI Taxonomy" id="3141764"/>
    <lineage>
        <taxon>Bacteria</taxon>
        <taxon>Pseudomonadati</taxon>
        <taxon>Spirochaetota</taxon>
        <taxon>Spirochaetia</taxon>
        <taxon>Winmispirales</taxon>
        <taxon>Winmispiraceae</taxon>
        <taxon>Rarispira</taxon>
    </lineage>
</organism>
<dbReference type="Gene3D" id="3.40.50.1000">
    <property type="entry name" value="HAD superfamily/HAD-like"/>
    <property type="match status" value="1"/>
</dbReference>
<dbReference type="SUPFAM" id="SSF56784">
    <property type="entry name" value="HAD-like"/>
    <property type="match status" value="1"/>
</dbReference>
<dbReference type="RefSeq" id="WP_420069041.1">
    <property type="nucleotide sequence ID" value="NZ_JBCHKQ010000001.1"/>
</dbReference>
<dbReference type="InterPro" id="IPR041492">
    <property type="entry name" value="HAD_2"/>
</dbReference>